<dbReference type="Proteomes" id="UP001227230">
    <property type="component" value="Chromosome 18"/>
</dbReference>
<dbReference type="PANTHER" id="PTHR11439">
    <property type="entry name" value="GAG-POL-RELATED RETROTRANSPOSON"/>
    <property type="match status" value="1"/>
</dbReference>
<dbReference type="InterPro" id="IPR012337">
    <property type="entry name" value="RNaseH-like_sf"/>
</dbReference>
<sequence length="1371" mass="153935">MRLHALSRAGCRSVDVIISATLALAALASTDLLTSSPRHPVASSVDQPLTVDRFLKSRMLWHYCTGAMTIPVKGASEEDVAFLSRMIEWDSHNHMILTWIQNTSIPSISNLLGNFDDAKSTWDMLTKRYSTTHGSMKYQLVVELHQLRQELGQSINDYYDQLRFIWDQIDFSDPTWACSKDAQQYASIKDEFRLYEFLMSLHKDFEPIRGQLLNHSPAPSLDTVVNELVREEARLATLQAQNKLNVLAITPLIEQPQQLGDFSGSSNRRRQTNKKFCNYCKRPGHTIETCYRRNKFTAVVANTEPTPPTASTSAESQSFGSTINLSSTELQEIIAQAVRMAGNASLSTALSVLLGKSQTWLFDSACCNHMTPHSSLFSNLDPAPHPLNIHIADGSTMHGNSLGFVSTSNLSVPGVFHVPALSYNLCSMGQLAELGYRLIFYYSGCIVQDPRKGQELGTGPRVGRMFPVNNLHFPPVAPVSIAIAAVAVSSLPSLALWHSRLGHAPSSRVQQLVSRGLLGSVSKDNFDCTSCQLGKQPALPFNNSESISNSIFELIHSDVWGPSPVASIGGSQYFFVFIDDYSHYSWIFQMKSRSEILPIYSNFAKMVETQFSKCIKTFRSDNALEYTQYAFQALLHSYDTIHHLTCPGTSQQNGRAERKLRHILDTVRALLLSAKVPAPFWGEASLHVVHAINHIPSVVIHNQTPYERLFGSPPDYHHLRSFGSTCFVLLQPHEHNKLEPRSRLCCFLGYGETQKGYRCYDPVSHRLRVSRNVVFWEHRLFVELSHFHSSLTNSSVLEIFLDESLVPSTNTFDPPLDFSPNIFDASPRQVADAQIDDKLPHFEPGSPAPALPEDPPQDLPPRHSTRVRSIPPHLLDYHCYTALATLHEPQTYCEASTDPLWQIAMKEELDTLTKNHTWDLVTLPPRQSVVGCKWIYKIKTRSDGSVERYKACLVAKGFTQEYGIDYEETFAPVARISSVRALLVVAATRKRDLFQMDVKNAFLNGDLSEEVYMQPPPGLFVESNKVCHLRRALYGLKQAPRARFAKFSSTIFHLGYTANPYDSALFLRRTDKGTILLLLYVDDMIITGDDLSGIQELKDFLNGLYITQAKYASDLLSQAGLTDSKTVDTPVELNAHLTPSGGKPLSYPSLYRRLVGSLVYLTVTRQDISYAVHQVSQYLFAPRLTHYAAVLRILRYLKGTLFHGLFYSAQSPLVLHAFSDADWAGDPTDRRSTTGYCFLLGSSLISWRSKKQTFVARSSTKAEYRALADTTSELLWLRWLLKDLGVSTSSATPLYCDNQSAIHIAHNDVFHERTKHIEIDCHFICYHLVHGALKLFSVSSKDQLADIFTKSLPKRRTRDLVDNLKLVSHPP</sequence>
<dbReference type="PANTHER" id="PTHR11439:SF461">
    <property type="entry name" value="OS10G0432200 PROTEIN"/>
    <property type="match status" value="1"/>
</dbReference>
<evidence type="ECO:0000313" key="5">
    <source>
        <dbReference type="EMBL" id="WKA10658.1"/>
    </source>
</evidence>
<organism evidence="5 6">
    <name type="scientific">Vitis vinifera</name>
    <name type="common">Grape</name>
    <dbReference type="NCBI Taxonomy" id="29760"/>
    <lineage>
        <taxon>Eukaryota</taxon>
        <taxon>Viridiplantae</taxon>
        <taxon>Streptophyta</taxon>
        <taxon>Embryophyta</taxon>
        <taxon>Tracheophyta</taxon>
        <taxon>Spermatophyta</taxon>
        <taxon>Magnoliopsida</taxon>
        <taxon>eudicotyledons</taxon>
        <taxon>Gunneridae</taxon>
        <taxon>Pentapetalae</taxon>
        <taxon>rosids</taxon>
        <taxon>Vitales</taxon>
        <taxon>Vitaceae</taxon>
        <taxon>Viteae</taxon>
        <taxon>Vitis</taxon>
    </lineage>
</organism>
<evidence type="ECO:0000256" key="2">
    <source>
        <dbReference type="SAM" id="MobiDB-lite"/>
    </source>
</evidence>
<evidence type="ECO:0000256" key="1">
    <source>
        <dbReference type="ARBA" id="ARBA00022750"/>
    </source>
</evidence>
<reference evidence="5 6" key="1">
    <citation type="journal article" date="2023" name="Hortic Res">
        <title>The complete reference genome for grapevine (Vitis vinifera L.) genetics and breeding.</title>
        <authorList>
            <person name="Shi X."/>
            <person name="Cao S."/>
            <person name="Wang X."/>
            <person name="Huang S."/>
            <person name="Wang Y."/>
            <person name="Liu Z."/>
            <person name="Liu W."/>
            <person name="Leng X."/>
            <person name="Peng Y."/>
            <person name="Wang N."/>
            <person name="Wang Y."/>
            <person name="Ma Z."/>
            <person name="Xu X."/>
            <person name="Zhang F."/>
            <person name="Xue H."/>
            <person name="Zhong H."/>
            <person name="Wang Y."/>
            <person name="Zhang K."/>
            <person name="Velt A."/>
            <person name="Avia K."/>
            <person name="Holtgrawe D."/>
            <person name="Grimplet J."/>
            <person name="Matus J.T."/>
            <person name="Ware D."/>
            <person name="Wu X."/>
            <person name="Wang H."/>
            <person name="Liu C."/>
            <person name="Fang Y."/>
            <person name="Rustenholz C."/>
            <person name="Cheng Z."/>
            <person name="Xiao H."/>
            <person name="Zhou Y."/>
        </authorList>
    </citation>
    <scope>NUCLEOTIDE SEQUENCE [LARGE SCALE GENOMIC DNA]</scope>
    <source>
        <strain evidence="6">cv. Pinot noir / PN40024</strain>
        <tissue evidence="5">Leaf</tissue>
    </source>
</reference>
<dbReference type="InterPro" id="IPR025724">
    <property type="entry name" value="GAG-pre-integrase_dom"/>
</dbReference>
<protein>
    <recommendedName>
        <fullName evidence="4">Integrase catalytic domain-containing protein</fullName>
    </recommendedName>
</protein>
<dbReference type="InterPro" id="IPR036397">
    <property type="entry name" value="RNaseH_sf"/>
</dbReference>
<dbReference type="InterPro" id="IPR057670">
    <property type="entry name" value="SH3_retrovirus"/>
</dbReference>
<dbReference type="SUPFAM" id="SSF56672">
    <property type="entry name" value="DNA/RNA polymerases"/>
    <property type="match status" value="1"/>
</dbReference>
<evidence type="ECO:0000313" key="6">
    <source>
        <dbReference type="Proteomes" id="UP001227230"/>
    </source>
</evidence>
<feature type="domain" description="Integrase catalytic" evidence="4">
    <location>
        <begin position="536"/>
        <end position="713"/>
    </location>
</feature>
<evidence type="ECO:0000256" key="3">
    <source>
        <dbReference type="SAM" id="SignalP"/>
    </source>
</evidence>
<keyword evidence="1" id="KW-0064">Aspartyl protease</keyword>
<dbReference type="EMBL" id="CP126665">
    <property type="protein sequence ID" value="WKA10658.1"/>
    <property type="molecule type" value="Genomic_DNA"/>
</dbReference>
<feature type="compositionally biased region" description="Pro residues" evidence="2">
    <location>
        <begin position="846"/>
        <end position="859"/>
    </location>
</feature>
<proteinExistence type="predicted"/>
<dbReference type="Pfam" id="PF13976">
    <property type="entry name" value="gag_pre-integrs"/>
    <property type="match status" value="1"/>
</dbReference>
<dbReference type="InterPro" id="IPR001584">
    <property type="entry name" value="Integrase_cat-core"/>
</dbReference>
<keyword evidence="6" id="KW-1185">Reference proteome</keyword>
<name>A0ABY9DSG3_VITVI</name>
<gene>
    <name evidence="5" type="ORF">VitviT2T_028221</name>
</gene>
<dbReference type="InterPro" id="IPR054722">
    <property type="entry name" value="PolX-like_BBD"/>
</dbReference>
<feature type="signal peptide" evidence="3">
    <location>
        <begin position="1"/>
        <end position="30"/>
    </location>
</feature>
<dbReference type="Pfam" id="PF25597">
    <property type="entry name" value="SH3_retrovirus"/>
    <property type="match status" value="1"/>
</dbReference>
<dbReference type="CDD" id="cd09272">
    <property type="entry name" value="RNase_HI_RT_Ty1"/>
    <property type="match status" value="1"/>
</dbReference>
<dbReference type="Gene3D" id="3.30.420.10">
    <property type="entry name" value="Ribonuclease H-like superfamily/Ribonuclease H"/>
    <property type="match status" value="1"/>
</dbReference>
<keyword evidence="1" id="KW-0645">Protease</keyword>
<dbReference type="InterPro" id="IPR013103">
    <property type="entry name" value="RVT_2"/>
</dbReference>
<keyword evidence="3" id="KW-0732">Signal</keyword>
<evidence type="ECO:0000259" key="4">
    <source>
        <dbReference type="PROSITE" id="PS50994"/>
    </source>
</evidence>
<dbReference type="InterPro" id="IPR043502">
    <property type="entry name" value="DNA/RNA_pol_sf"/>
</dbReference>
<accession>A0ABY9DSG3</accession>
<dbReference type="Pfam" id="PF00665">
    <property type="entry name" value="rve"/>
    <property type="match status" value="1"/>
</dbReference>
<feature type="chain" id="PRO_5045190673" description="Integrase catalytic domain-containing protein" evidence="3">
    <location>
        <begin position="31"/>
        <end position="1371"/>
    </location>
</feature>
<dbReference type="PROSITE" id="PS50994">
    <property type="entry name" value="INTEGRASE"/>
    <property type="match status" value="1"/>
</dbReference>
<dbReference type="SUPFAM" id="SSF53098">
    <property type="entry name" value="Ribonuclease H-like"/>
    <property type="match status" value="1"/>
</dbReference>
<feature type="region of interest" description="Disordered" evidence="2">
    <location>
        <begin position="838"/>
        <end position="865"/>
    </location>
</feature>
<dbReference type="Pfam" id="PF22936">
    <property type="entry name" value="Pol_BBD"/>
    <property type="match status" value="1"/>
</dbReference>
<keyword evidence="1" id="KW-0378">Hydrolase</keyword>
<dbReference type="Pfam" id="PF07727">
    <property type="entry name" value="RVT_2"/>
    <property type="match status" value="1"/>
</dbReference>